<dbReference type="Proteomes" id="UP000009170">
    <property type="component" value="Unassembled WGS sequence"/>
</dbReference>
<keyword evidence="1" id="KW-1133">Transmembrane helix</keyword>
<dbReference type="InterPro" id="IPR029063">
    <property type="entry name" value="SAM-dependent_MTases_sf"/>
</dbReference>
<feature type="domain" description="Methyltransferase type 11" evidence="2">
    <location>
        <begin position="129"/>
        <end position="175"/>
    </location>
</feature>
<dbReference type="GeneID" id="9835516"/>
<keyword evidence="1" id="KW-0472">Membrane</keyword>
<dbReference type="SUPFAM" id="SSF53335">
    <property type="entry name" value="S-adenosyl-L-methionine-dependent methyltransferases"/>
    <property type="match status" value="1"/>
</dbReference>
<gene>
    <name evidence="3" type="ORF">OT_ostta06g00390</name>
</gene>
<reference evidence="3 4" key="2">
    <citation type="journal article" date="2014" name="BMC Genomics">
        <title>An improved genome of the model marine alga Ostreococcus tauri unfolds by assessing Illumina de novo assemblies.</title>
        <authorList>
            <person name="Blanc-Mathieu R."/>
            <person name="Verhelst B."/>
            <person name="Derelle E."/>
            <person name="Rombauts S."/>
            <person name="Bouget F.Y."/>
            <person name="Carre I."/>
            <person name="Chateau A."/>
            <person name="Eyre-Walker A."/>
            <person name="Grimsley N."/>
            <person name="Moreau H."/>
            <person name="Piegu B."/>
            <person name="Rivals E."/>
            <person name="Schackwitz W."/>
            <person name="Van de Peer Y."/>
            <person name="Piganeau G."/>
        </authorList>
    </citation>
    <scope>NUCLEOTIDE SEQUENCE [LARGE SCALE GENOMIC DNA]</scope>
    <source>
        <strain evidence="4">OTTH 0595 / CCAP 157/2 / RCC745</strain>
    </source>
</reference>
<comment type="caution">
    <text evidence="3">The sequence shown here is derived from an EMBL/GenBank/DDBJ whole genome shotgun (WGS) entry which is preliminary data.</text>
</comment>
<dbReference type="Pfam" id="PF08241">
    <property type="entry name" value="Methyltransf_11"/>
    <property type="match status" value="1"/>
</dbReference>
<protein>
    <submittedName>
        <fullName evidence="3">Unnamed product</fullName>
    </submittedName>
</protein>
<dbReference type="OrthoDB" id="3265906at2759"/>
<dbReference type="GO" id="GO:0008757">
    <property type="term" value="F:S-adenosylmethionine-dependent methyltransferase activity"/>
    <property type="evidence" value="ECO:0007669"/>
    <property type="project" value="InterPro"/>
</dbReference>
<evidence type="ECO:0000259" key="2">
    <source>
        <dbReference type="Pfam" id="PF08241"/>
    </source>
</evidence>
<proteinExistence type="predicted"/>
<evidence type="ECO:0000313" key="4">
    <source>
        <dbReference type="Proteomes" id="UP000009170"/>
    </source>
</evidence>
<feature type="transmembrane region" description="Helical" evidence="1">
    <location>
        <begin position="7"/>
        <end position="26"/>
    </location>
</feature>
<name>A0A090M7V8_OSTTA</name>
<keyword evidence="1" id="KW-0812">Transmembrane</keyword>
<dbReference type="InterPro" id="IPR013216">
    <property type="entry name" value="Methyltransf_11"/>
</dbReference>
<dbReference type="InParanoid" id="A0A090M7V8"/>
<evidence type="ECO:0000313" key="3">
    <source>
        <dbReference type="EMBL" id="CEF98214.1"/>
    </source>
</evidence>
<accession>A0A090M7V8</accession>
<dbReference type="RefSeq" id="XP_003079663.2">
    <property type="nucleotide sequence ID" value="XM_003079615.2"/>
</dbReference>
<dbReference type="AlphaFoldDB" id="A0A090M7V8"/>
<sequence length="244" mass="26870">MWTRARSSVVGIVAGVCVTCLVGRWFEDALERYAYDARSAARESRIGSFEMIPFGNLGPIGTAREGLRYYDVAMTAMWAYARGAESALEIGCVRPSFVGHANWIAQKTCIAPYYAAYKETSGLPSVSPVNDDVSYVTADFMRTPLKSAELTNVDLCVCMQVLEHVSSPDDFLRKMLNTELCKVVIVSVPYMWADCGSKCSHVTHNIDETTVMKWSGGRVPAQTTVVRERGGTARLIVVYEVAPL</sequence>
<dbReference type="EMBL" id="CAID01000006">
    <property type="protein sequence ID" value="CEF98214.1"/>
    <property type="molecule type" value="Genomic_DNA"/>
</dbReference>
<organism evidence="3 4">
    <name type="scientific">Ostreococcus tauri</name>
    <name type="common">Marine green alga</name>
    <dbReference type="NCBI Taxonomy" id="70448"/>
    <lineage>
        <taxon>Eukaryota</taxon>
        <taxon>Viridiplantae</taxon>
        <taxon>Chlorophyta</taxon>
        <taxon>Mamiellophyceae</taxon>
        <taxon>Mamiellales</taxon>
        <taxon>Bathycoccaceae</taxon>
        <taxon>Ostreococcus</taxon>
    </lineage>
</organism>
<dbReference type="Gene3D" id="3.40.50.150">
    <property type="entry name" value="Vaccinia Virus protein VP39"/>
    <property type="match status" value="1"/>
</dbReference>
<reference evidence="4" key="1">
    <citation type="journal article" date="2006" name="Proc. Natl. Acad. Sci. U.S.A.">
        <title>Genome analysis of the smallest free-living eukaryote Ostreococcus tauri unveils many unique features.</title>
        <authorList>
            <person name="Derelle E."/>
            <person name="Ferraz C."/>
            <person name="Rombauts S."/>
            <person name="Rouze P."/>
            <person name="Worden A.Z."/>
            <person name="Robbens S."/>
            <person name="Partensky F."/>
            <person name="Degroeve S."/>
            <person name="Echeynie S."/>
            <person name="Cooke R."/>
            <person name="Saeys Y."/>
            <person name="Wuyts J."/>
            <person name="Jabbari K."/>
            <person name="Bowler C."/>
            <person name="Panaud O."/>
            <person name="Piegu B."/>
            <person name="Ball S.G."/>
            <person name="Ral J.-P."/>
            <person name="Bouget F.-Y."/>
            <person name="Piganeau G."/>
            <person name="De Baets B."/>
            <person name="Picard A."/>
            <person name="Delseny M."/>
            <person name="Demaille J."/>
            <person name="Van de Peer Y."/>
            <person name="Moreau H."/>
        </authorList>
    </citation>
    <scope>NUCLEOTIDE SEQUENCE [LARGE SCALE GENOMIC DNA]</scope>
    <source>
        <strain evidence="4">OTTH 0595 / CCAP 157/2 / RCC745</strain>
    </source>
</reference>
<dbReference type="KEGG" id="ota:OT_ostta06g00390"/>
<keyword evidence="4" id="KW-1185">Reference proteome</keyword>
<evidence type="ECO:0000256" key="1">
    <source>
        <dbReference type="SAM" id="Phobius"/>
    </source>
</evidence>